<dbReference type="AlphaFoldDB" id="D3AS00"/>
<dbReference type="EMBL" id="ACIO01000758">
    <property type="protein sequence ID" value="EFC95410.1"/>
    <property type="molecule type" value="Genomic_DNA"/>
</dbReference>
<organism evidence="1 2">
    <name type="scientific">Hungatella hathewayi DSM 13479</name>
    <dbReference type="NCBI Taxonomy" id="566550"/>
    <lineage>
        <taxon>Bacteria</taxon>
        <taxon>Bacillati</taxon>
        <taxon>Bacillota</taxon>
        <taxon>Clostridia</taxon>
        <taxon>Lachnospirales</taxon>
        <taxon>Lachnospiraceae</taxon>
        <taxon>Hungatella</taxon>
    </lineage>
</organism>
<proteinExistence type="predicted"/>
<protein>
    <submittedName>
        <fullName evidence="1">Uncharacterized protein</fullName>
    </submittedName>
</protein>
<evidence type="ECO:0000313" key="2">
    <source>
        <dbReference type="Proteomes" id="UP000004968"/>
    </source>
</evidence>
<comment type="caution">
    <text evidence="1">The sequence shown here is derived from an EMBL/GenBank/DDBJ whole genome shotgun (WGS) entry which is preliminary data.</text>
</comment>
<evidence type="ECO:0000313" key="1">
    <source>
        <dbReference type="EMBL" id="EFC95410.1"/>
    </source>
</evidence>
<gene>
    <name evidence="1" type="ORF">CLOSTHATH_06406</name>
</gene>
<name>D3AS00_9FIRM</name>
<dbReference type="HOGENOM" id="CLU_3044172_0_0_9"/>
<sequence>MDMAHDMLAKLGAMADTEFARKRFAINAGCGSRWAAHPAFFYLHFYCLICRIRT</sequence>
<reference evidence="1 2" key="1">
    <citation type="submission" date="2010-01" db="EMBL/GenBank/DDBJ databases">
        <authorList>
            <person name="Weinstock G."/>
            <person name="Sodergren E."/>
            <person name="Clifton S."/>
            <person name="Fulton L."/>
            <person name="Fulton B."/>
            <person name="Courtney L."/>
            <person name="Fronick C."/>
            <person name="Harrison M."/>
            <person name="Strong C."/>
            <person name="Farmer C."/>
            <person name="Delahaunty K."/>
            <person name="Markovic C."/>
            <person name="Hall O."/>
            <person name="Minx P."/>
            <person name="Tomlinson C."/>
            <person name="Mitreva M."/>
            <person name="Nelson J."/>
            <person name="Hou S."/>
            <person name="Wollam A."/>
            <person name="Pepin K.H."/>
            <person name="Johnson M."/>
            <person name="Bhonagiri V."/>
            <person name="Nash W.E."/>
            <person name="Warren W."/>
            <person name="Chinwalla A."/>
            <person name="Mardis E.R."/>
            <person name="Wilson R.K."/>
        </authorList>
    </citation>
    <scope>NUCLEOTIDE SEQUENCE [LARGE SCALE GENOMIC DNA]</scope>
    <source>
        <strain evidence="1 2">DSM 13479</strain>
    </source>
</reference>
<dbReference type="Proteomes" id="UP000004968">
    <property type="component" value="Unassembled WGS sequence"/>
</dbReference>
<accession>D3AS00</accession>